<proteinExistence type="predicted"/>
<dbReference type="PANTHER" id="PTHR42718">
    <property type="entry name" value="MAJOR FACILITATOR SUPERFAMILY MULTIDRUG TRANSPORTER MFSC"/>
    <property type="match status" value="1"/>
</dbReference>
<keyword evidence="5 6" id="KW-0472">Membrane</keyword>
<feature type="domain" description="Major facilitator superfamily (MFS) profile" evidence="7">
    <location>
        <begin position="1"/>
        <end position="394"/>
    </location>
</feature>
<dbReference type="CDD" id="cd17321">
    <property type="entry name" value="MFS_MMR_MDR_like"/>
    <property type="match status" value="1"/>
</dbReference>
<dbReference type="Proteomes" id="UP000655868">
    <property type="component" value="Unassembled WGS sequence"/>
</dbReference>
<dbReference type="InterPro" id="IPR036259">
    <property type="entry name" value="MFS_trans_sf"/>
</dbReference>
<sequence length="399" mass="40403">MGISGTAIALPRIADDLGSAPGLLQWVVNGFNVSFALSTLAWGVLSDRIGYRATFRLGIALSLAAGLASAATPSLVVLDIARAVAGVGGAAVLTGGSALLSNAFDGAARGRAFAIFGTVVGLGLAVGPTLSGALISWIDWRGVFVAHALVLLVALVGTVVLPHIRHRREPGRKVVDFGLLRNPHFLALCLVPVSGAIGFVTLLTYLPVALSGIADLSAGTAGLVMLPMTIPVLIGPLLAARLVRTTGATSMSIIYAALASLILGSVGMLALTPTIPLGWLILPMVLLGFGFGLPVGLVDSEALAAVPADSSGTAAGVLNFVRIGSEAIVVAGYSALLAWLIGRSIADPVAAQDAAAGRFGHPDAYADAFGWVIVTMVVLLVITTAAIALLHRARVAAAR</sequence>
<evidence type="ECO:0000313" key="8">
    <source>
        <dbReference type="EMBL" id="MBJ8337689.1"/>
    </source>
</evidence>
<feature type="transmembrane region" description="Helical" evidence="6">
    <location>
        <begin position="319"/>
        <end position="341"/>
    </location>
</feature>
<evidence type="ECO:0000313" key="9">
    <source>
        <dbReference type="Proteomes" id="UP000655868"/>
    </source>
</evidence>
<feature type="transmembrane region" description="Helical" evidence="6">
    <location>
        <begin position="83"/>
        <end position="100"/>
    </location>
</feature>
<dbReference type="InterPro" id="IPR011701">
    <property type="entry name" value="MFS"/>
</dbReference>
<evidence type="ECO:0000256" key="1">
    <source>
        <dbReference type="ARBA" id="ARBA00004651"/>
    </source>
</evidence>
<gene>
    <name evidence="8" type="ORF">JGU71_02205</name>
</gene>
<dbReference type="GO" id="GO:0005886">
    <property type="term" value="C:plasma membrane"/>
    <property type="evidence" value="ECO:0007669"/>
    <property type="project" value="UniProtKB-SubCell"/>
</dbReference>
<keyword evidence="4 6" id="KW-1133">Transmembrane helix</keyword>
<keyword evidence="3 6" id="KW-0812">Transmembrane</keyword>
<dbReference type="SUPFAM" id="SSF103473">
    <property type="entry name" value="MFS general substrate transporter"/>
    <property type="match status" value="1"/>
</dbReference>
<comment type="caution">
    <text evidence="8">The sequence shown here is derived from an EMBL/GenBank/DDBJ whole genome shotgun (WGS) entry which is preliminary data.</text>
</comment>
<evidence type="ECO:0000256" key="3">
    <source>
        <dbReference type="ARBA" id="ARBA00022692"/>
    </source>
</evidence>
<evidence type="ECO:0000259" key="7">
    <source>
        <dbReference type="PROSITE" id="PS50850"/>
    </source>
</evidence>
<dbReference type="InterPro" id="IPR020846">
    <property type="entry name" value="MFS_dom"/>
</dbReference>
<feature type="transmembrane region" description="Helical" evidence="6">
    <location>
        <begin position="218"/>
        <end position="240"/>
    </location>
</feature>
<organism evidence="8 9">
    <name type="scientific">Antrihabitans stalagmiti</name>
    <dbReference type="NCBI Taxonomy" id="2799499"/>
    <lineage>
        <taxon>Bacteria</taxon>
        <taxon>Bacillati</taxon>
        <taxon>Actinomycetota</taxon>
        <taxon>Actinomycetes</taxon>
        <taxon>Mycobacteriales</taxon>
        <taxon>Nocardiaceae</taxon>
        <taxon>Antrihabitans</taxon>
    </lineage>
</organism>
<accession>A0A934NM57</accession>
<feature type="transmembrane region" description="Helical" evidence="6">
    <location>
        <begin position="252"/>
        <end position="271"/>
    </location>
</feature>
<name>A0A934NM57_9NOCA</name>
<keyword evidence="9" id="KW-1185">Reference proteome</keyword>
<dbReference type="GO" id="GO:0022857">
    <property type="term" value="F:transmembrane transporter activity"/>
    <property type="evidence" value="ECO:0007669"/>
    <property type="project" value="InterPro"/>
</dbReference>
<evidence type="ECO:0000256" key="2">
    <source>
        <dbReference type="ARBA" id="ARBA00022448"/>
    </source>
</evidence>
<dbReference type="AlphaFoldDB" id="A0A934NM57"/>
<feature type="transmembrane region" description="Helical" evidence="6">
    <location>
        <begin position="144"/>
        <end position="164"/>
    </location>
</feature>
<feature type="transmembrane region" description="Helical" evidence="6">
    <location>
        <begin position="185"/>
        <end position="206"/>
    </location>
</feature>
<keyword evidence="2" id="KW-0813">Transport</keyword>
<comment type="subcellular location">
    <subcellularLocation>
        <location evidence="1">Cell membrane</location>
        <topology evidence="1">Multi-pass membrane protein</topology>
    </subcellularLocation>
</comment>
<dbReference type="Pfam" id="PF07690">
    <property type="entry name" value="MFS_1"/>
    <property type="match status" value="1"/>
</dbReference>
<dbReference type="EMBL" id="JAEMNV010000001">
    <property type="protein sequence ID" value="MBJ8337689.1"/>
    <property type="molecule type" value="Genomic_DNA"/>
</dbReference>
<dbReference type="Gene3D" id="1.20.1720.10">
    <property type="entry name" value="Multidrug resistance protein D"/>
    <property type="match status" value="1"/>
</dbReference>
<protein>
    <submittedName>
        <fullName evidence="8">MFS transporter</fullName>
    </submittedName>
</protein>
<evidence type="ECO:0000256" key="5">
    <source>
        <dbReference type="ARBA" id="ARBA00023136"/>
    </source>
</evidence>
<feature type="transmembrane region" description="Helical" evidence="6">
    <location>
        <begin position="23"/>
        <end position="45"/>
    </location>
</feature>
<feature type="transmembrane region" description="Helical" evidence="6">
    <location>
        <begin position="57"/>
        <end position="77"/>
    </location>
</feature>
<evidence type="ECO:0000256" key="4">
    <source>
        <dbReference type="ARBA" id="ARBA00022989"/>
    </source>
</evidence>
<dbReference type="PROSITE" id="PS50850">
    <property type="entry name" value="MFS"/>
    <property type="match status" value="1"/>
</dbReference>
<dbReference type="PANTHER" id="PTHR42718:SF9">
    <property type="entry name" value="MAJOR FACILITATOR SUPERFAMILY MULTIDRUG TRANSPORTER MFSC"/>
    <property type="match status" value="1"/>
</dbReference>
<feature type="transmembrane region" description="Helical" evidence="6">
    <location>
        <begin position="277"/>
        <end position="298"/>
    </location>
</feature>
<feature type="transmembrane region" description="Helical" evidence="6">
    <location>
        <begin position="368"/>
        <end position="390"/>
    </location>
</feature>
<reference evidence="8" key="1">
    <citation type="submission" date="2020-12" db="EMBL/GenBank/DDBJ databases">
        <title>Antrihabitans popcorni sp. nov. and Antrihabitans auranticaus sp. nov., isolated from a larva cave.</title>
        <authorList>
            <person name="Lee S.D."/>
            <person name="Kim I.S."/>
        </authorList>
    </citation>
    <scope>NUCLEOTIDE SEQUENCE</scope>
    <source>
        <strain evidence="8">YC3-6</strain>
    </source>
</reference>
<evidence type="ECO:0000256" key="6">
    <source>
        <dbReference type="SAM" id="Phobius"/>
    </source>
</evidence>
<feature type="transmembrane region" description="Helical" evidence="6">
    <location>
        <begin position="112"/>
        <end position="138"/>
    </location>
</feature>